<name>A0A2I0X7P2_9ASPA</name>
<dbReference type="FunFam" id="2.60.120.430:FF:000013">
    <property type="entry name" value="Putative receptor-like protein kinase"/>
    <property type="match status" value="1"/>
</dbReference>
<dbReference type="InterPro" id="IPR011009">
    <property type="entry name" value="Kinase-like_dom_sf"/>
</dbReference>
<dbReference type="InterPro" id="IPR017441">
    <property type="entry name" value="Protein_kinase_ATP_BS"/>
</dbReference>
<gene>
    <name evidence="16" type="primary">HERK1</name>
    <name evidence="16" type="ORF">MA16_Dca006410</name>
</gene>
<dbReference type="InterPro" id="IPR000719">
    <property type="entry name" value="Prot_kinase_dom"/>
</dbReference>
<dbReference type="CDD" id="cd14066">
    <property type="entry name" value="STKc_IRAK"/>
    <property type="match status" value="1"/>
</dbReference>
<reference evidence="16 17" key="1">
    <citation type="journal article" date="2016" name="Sci. Rep.">
        <title>The Dendrobium catenatum Lindl. genome sequence provides insights into polysaccharide synthase, floral development and adaptive evolution.</title>
        <authorList>
            <person name="Zhang G.Q."/>
            <person name="Xu Q."/>
            <person name="Bian C."/>
            <person name="Tsai W.C."/>
            <person name="Yeh C.M."/>
            <person name="Liu K.W."/>
            <person name="Yoshida K."/>
            <person name="Zhang L.S."/>
            <person name="Chang S.B."/>
            <person name="Chen F."/>
            <person name="Shi Y."/>
            <person name="Su Y.Y."/>
            <person name="Zhang Y.Q."/>
            <person name="Chen L.J."/>
            <person name="Yin Y."/>
            <person name="Lin M."/>
            <person name="Huang H."/>
            <person name="Deng H."/>
            <person name="Wang Z.W."/>
            <person name="Zhu S.L."/>
            <person name="Zhao X."/>
            <person name="Deng C."/>
            <person name="Niu S.C."/>
            <person name="Huang J."/>
            <person name="Wang M."/>
            <person name="Liu G.H."/>
            <person name="Yang H.J."/>
            <person name="Xiao X.J."/>
            <person name="Hsiao Y.Y."/>
            <person name="Wu W.L."/>
            <person name="Chen Y.Y."/>
            <person name="Mitsuda N."/>
            <person name="Ohme-Takagi M."/>
            <person name="Luo Y.B."/>
            <person name="Van de Peer Y."/>
            <person name="Liu Z.J."/>
        </authorList>
    </citation>
    <scope>NUCLEOTIDE SEQUENCE [LARGE SCALE GENOMIC DNA]</scope>
    <source>
        <tissue evidence="16">The whole plant</tissue>
    </source>
</reference>
<dbReference type="GO" id="GO:0016020">
    <property type="term" value="C:membrane"/>
    <property type="evidence" value="ECO:0007669"/>
    <property type="project" value="UniProtKB-SubCell"/>
</dbReference>
<keyword evidence="5 14" id="KW-0732">Signal</keyword>
<evidence type="ECO:0000256" key="1">
    <source>
        <dbReference type="ARBA" id="ARBA00004479"/>
    </source>
</evidence>
<evidence type="ECO:0000313" key="17">
    <source>
        <dbReference type="Proteomes" id="UP000233837"/>
    </source>
</evidence>
<keyword evidence="8 12" id="KW-0067">ATP-binding</keyword>
<organism evidence="16 17">
    <name type="scientific">Dendrobium catenatum</name>
    <dbReference type="NCBI Taxonomy" id="906689"/>
    <lineage>
        <taxon>Eukaryota</taxon>
        <taxon>Viridiplantae</taxon>
        <taxon>Streptophyta</taxon>
        <taxon>Embryophyta</taxon>
        <taxon>Tracheophyta</taxon>
        <taxon>Spermatophyta</taxon>
        <taxon>Magnoliopsida</taxon>
        <taxon>Liliopsida</taxon>
        <taxon>Asparagales</taxon>
        <taxon>Orchidaceae</taxon>
        <taxon>Epidendroideae</taxon>
        <taxon>Malaxideae</taxon>
        <taxon>Dendrobiinae</taxon>
        <taxon>Dendrobium</taxon>
    </lineage>
</organism>
<dbReference type="Pfam" id="PF07714">
    <property type="entry name" value="PK_Tyr_Ser-Thr"/>
    <property type="match status" value="1"/>
</dbReference>
<keyword evidence="17" id="KW-1185">Reference proteome</keyword>
<keyword evidence="7 16" id="KW-0418">Kinase</keyword>
<evidence type="ECO:0000256" key="8">
    <source>
        <dbReference type="ARBA" id="ARBA00022840"/>
    </source>
</evidence>
<dbReference type="InterPro" id="IPR024788">
    <property type="entry name" value="Malectin-like_Carb-bd_dom"/>
</dbReference>
<evidence type="ECO:0000256" key="12">
    <source>
        <dbReference type="PROSITE-ProRule" id="PRU10141"/>
    </source>
</evidence>
<feature type="domain" description="Protein kinase" evidence="15">
    <location>
        <begin position="508"/>
        <end position="776"/>
    </location>
</feature>
<dbReference type="SUPFAM" id="SSF56112">
    <property type="entry name" value="Protein kinase-like (PK-like)"/>
    <property type="match status" value="1"/>
</dbReference>
<evidence type="ECO:0000256" key="6">
    <source>
        <dbReference type="ARBA" id="ARBA00022741"/>
    </source>
</evidence>
<accession>A0A2I0X7P2</accession>
<evidence type="ECO:0000256" key="4">
    <source>
        <dbReference type="ARBA" id="ARBA00022692"/>
    </source>
</evidence>
<dbReference type="STRING" id="906689.A0A2I0X7P2"/>
<keyword evidence="4 13" id="KW-0812">Transmembrane</keyword>
<dbReference type="InterPro" id="IPR001245">
    <property type="entry name" value="Ser-Thr/Tyr_kinase_cat_dom"/>
</dbReference>
<dbReference type="SMART" id="SM00220">
    <property type="entry name" value="S_TKc"/>
    <property type="match status" value="1"/>
</dbReference>
<keyword evidence="10 13" id="KW-0472">Membrane</keyword>
<dbReference type="FunFam" id="1.10.510.10:FF:000252">
    <property type="entry name" value="Receptor-like protein kinase FERONIA"/>
    <property type="match status" value="1"/>
</dbReference>
<dbReference type="OrthoDB" id="640180at2759"/>
<evidence type="ECO:0000256" key="7">
    <source>
        <dbReference type="ARBA" id="ARBA00022777"/>
    </source>
</evidence>
<keyword evidence="11" id="KW-0325">Glycoprotein</keyword>
<dbReference type="EMBL" id="KZ502070">
    <property type="protein sequence ID" value="PKU83935.1"/>
    <property type="molecule type" value="Genomic_DNA"/>
</dbReference>
<keyword evidence="16" id="KW-0675">Receptor</keyword>
<keyword evidence="9 13" id="KW-1133">Transmembrane helix</keyword>
<evidence type="ECO:0000256" key="5">
    <source>
        <dbReference type="ARBA" id="ARBA00022729"/>
    </source>
</evidence>
<keyword evidence="3" id="KW-0808">Transferase</keyword>
<dbReference type="PROSITE" id="PS50011">
    <property type="entry name" value="PROTEIN_KINASE_DOM"/>
    <property type="match status" value="1"/>
</dbReference>
<dbReference type="Gene3D" id="2.60.120.430">
    <property type="entry name" value="Galactose-binding lectin"/>
    <property type="match status" value="2"/>
</dbReference>
<feature type="transmembrane region" description="Helical" evidence="13">
    <location>
        <begin position="409"/>
        <end position="431"/>
    </location>
</feature>
<dbReference type="FunFam" id="3.30.200.20:FF:000039">
    <property type="entry name" value="receptor-like protein kinase FERONIA"/>
    <property type="match status" value="1"/>
</dbReference>
<sequence>MAAELLLAISLSLLFFPFSSSSFSSIFISCGSSSSVNVANDNPPRTFTPDGKFLISSSNSKTNSFSSSSVAPLYSTARLFTSVSSYSFDVDVNAFYILRLHFFPFNSTFKARFDVSALNRYLLLSSFSPSTPSKPDVKEFLLWVEKSPLLVTFSPSPNNLAFINALELISSPPNLINGSKPTYITASGSSQEDNFAPQAMETVYRVNVGGPLITPANDTLWRTWESDDNQFLFNKNLSVEKRTTGQIEYPTEEGLTDVIAPEMVYSTARKMNFEPVSGMANPIFNITWSFNVPPGFQYFVRMHFCDFWITSQTNFYFEVYLGEFIAHKDLNPGNMTSWRTMIPFYFDFVVDAPSSGPLNVSIGPAANSVPPDAFLNGLEIIKLSNSHLSLAGEFGIYDSGAGSHGGHHFLSILLPSFLGGVVLLIFLLFVLQLCLRRRRSKQNLVEEQKDTTNASWFHYNAGAGAASLVFRTSSKSTTDQTPKSSASPRLNLGLQISYSEVIFATNNFDEKLVIGAGGFGKVYKGVLSDGTKVAVKRGVPGSRQGYPEFQTEIVVLSRIRHRYLVSLIGYCEEHSEMILVYEYMEKGTLNSYLYGSNLPCLSWKQRLEICICAAKGLHYLHTGYSQSIIHRDVKSTNILLGENFEAKVSDFGLSRLGPSYGETHVSTGLKGTFGYFDPEYFKILKLTEKSDVYSFGVVLFEVLCARPAIFDHVNLAEFALHWVKKDQLEKIVDQRLAGKINENSLRKFSETATKCLADYGTDRPSIGDVLWNLEYALQLQVSGLLREPFEDSGIVDESEAAFVASVGRMPSATNEGDEEAEAEAEAAWTYESETTTSMVFSQLVKGEGR</sequence>
<evidence type="ECO:0000256" key="11">
    <source>
        <dbReference type="ARBA" id="ARBA00023180"/>
    </source>
</evidence>
<keyword evidence="2" id="KW-0723">Serine/threonine-protein kinase</keyword>
<dbReference type="AlphaFoldDB" id="A0A2I0X7P2"/>
<evidence type="ECO:0000256" key="2">
    <source>
        <dbReference type="ARBA" id="ARBA00022527"/>
    </source>
</evidence>
<dbReference type="Gene3D" id="3.30.200.20">
    <property type="entry name" value="Phosphorylase Kinase, domain 1"/>
    <property type="match status" value="1"/>
</dbReference>
<reference evidence="16 17" key="2">
    <citation type="journal article" date="2017" name="Nature">
        <title>The Apostasia genome and the evolution of orchids.</title>
        <authorList>
            <person name="Zhang G.Q."/>
            <person name="Liu K.W."/>
            <person name="Li Z."/>
            <person name="Lohaus R."/>
            <person name="Hsiao Y.Y."/>
            <person name="Niu S.C."/>
            <person name="Wang J.Y."/>
            <person name="Lin Y.C."/>
            <person name="Xu Q."/>
            <person name="Chen L.J."/>
            <person name="Yoshida K."/>
            <person name="Fujiwara S."/>
            <person name="Wang Z.W."/>
            <person name="Zhang Y.Q."/>
            <person name="Mitsuda N."/>
            <person name="Wang M."/>
            <person name="Liu G.H."/>
            <person name="Pecoraro L."/>
            <person name="Huang H.X."/>
            <person name="Xiao X.J."/>
            <person name="Lin M."/>
            <person name="Wu X.Y."/>
            <person name="Wu W.L."/>
            <person name="Chen Y.Y."/>
            <person name="Chang S.B."/>
            <person name="Sakamoto S."/>
            <person name="Ohme-Takagi M."/>
            <person name="Yagi M."/>
            <person name="Zeng S.J."/>
            <person name="Shen C.Y."/>
            <person name="Yeh C.M."/>
            <person name="Luo Y.B."/>
            <person name="Tsai W.C."/>
            <person name="Van de Peer Y."/>
            <person name="Liu Z.J."/>
        </authorList>
    </citation>
    <scope>NUCLEOTIDE SEQUENCE [LARGE SCALE GENOMIC DNA]</scope>
    <source>
        <tissue evidence="16">The whole plant</tissue>
    </source>
</reference>
<evidence type="ECO:0000256" key="14">
    <source>
        <dbReference type="SAM" id="SignalP"/>
    </source>
</evidence>
<comment type="subcellular location">
    <subcellularLocation>
        <location evidence="1">Membrane</location>
        <topology evidence="1">Single-pass type I membrane protein</topology>
    </subcellularLocation>
</comment>
<evidence type="ECO:0000256" key="3">
    <source>
        <dbReference type="ARBA" id="ARBA00022679"/>
    </source>
</evidence>
<dbReference type="GO" id="GO:0004674">
    <property type="term" value="F:protein serine/threonine kinase activity"/>
    <property type="evidence" value="ECO:0007669"/>
    <property type="project" value="UniProtKB-KW"/>
</dbReference>
<dbReference type="Proteomes" id="UP000233837">
    <property type="component" value="Unassembled WGS sequence"/>
</dbReference>
<dbReference type="GO" id="GO:0005524">
    <property type="term" value="F:ATP binding"/>
    <property type="evidence" value="ECO:0007669"/>
    <property type="project" value="UniProtKB-UniRule"/>
</dbReference>
<dbReference type="PANTHER" id="PTHR45631:SF68">
    <property type="entry name" value="REPEAT FAMILY PROTEIN, PUTATIVE, EXPRESSED-RELATED"/>
    <property type="match status" value="1"/>
</dbReference>
<evidence type="ECO:0000256" key="9">
    <source>
        <dbReference type="ARBA" id="ARBA00022989"/>
    </source>
</evidence>
<dbReference type="PROSITE" id="PS00108">
    <property type="entry name" value="PROTEIN_KINASE_ST"/>
    <property type="match status" value="1"/>
</dbReference>
<dbReference type="Gene3D" id="1.10.510.10">
    <property type="entry name" value="Transferase(Phosphotransferase) domain 1"/>
    <property type="match status" value="1"/>
</dbReference>
<feature type="chain" id="PRO_5014140409" evidence="14">
    <location>
        <begin position="22"/>
        <end position="849"/>
    </location>
</feature>
<dbReference type="InterPro" id="IPR008271">
    <property type="entry name" value="Ser/Thr_kinase_AS"/>
</dbReference>
<proteinExistence type="predicted"/>
<evidence type="ECO:0000256" key="13">
    <source>
        <dbReference type="SAM" id="Phobius"/>
    </source>
</evidence>
<keyword evidence="6 12" id="KW-0547">Nucleotide-binding</keyword>
<feature type="signal peptide" evidence="14">
    <location>
        <begin position="1"/>
        <end position="21"/>
    </location>
</feature>
<dbReference type="Pfam" id="PF12819">
    <property type="entry name" value="Malectin_like"/>
    <property type="match status" value="1"/>
</dbReference>
<evidence type="ECO:0000256" key="10">
    <source>
        <dbReference type="ARBA" id="ARBA00023136"/>
    </source>
</evidence>
<evidence type="ECO:0000259" key="15">
    <source>
        <dbReference type="PROSITE" id="PS50011"/>
    </source>
</evidence>
<evidence type="ECO:0000313" key="16">
    <source>
        <dbReference type="EMBL" id="PKU83935.1"/>
    </source>
</evidence>
<protein>
    <submittedName>
        <fullName evidence="16">Receptor-like protein kinase HERK 1</fullName>
    </submittedName>
</protein>
<dbReference type="PANTHER" id="PTHR45631">
    <property type="entry name" value="OS07G0107800 PROTEIN-RELATED"/>
    <property type="match status" value="1"/>
</dbReference>
<feature type="binding site" evidence="12">
    <location>
        <position position="536"/>
    </location>
    <ligand>
        <name>ATP</name>
        <dbReference type="ChEBI" id="CHEBI:30616"/>
    </ligand>
</feature>
<dbReference type="PROSITE" id="PS00107">
    <property type="entry name" value="PROTEIN_KINASE_ATP"/>
    <property type="match status" value="1"/>
</dbReference>